<sequence>MSTISIERINEAKFGDVRRFDRVHTDRITLDIEFYEWDFICVKTIGDKTQVIRNVRIPVTELWESIDVFSRPSKAILKDGTFVWVMRARLDPETGKYKELIAGNSSEFVIARR</sequence>
<dbReference type="Proteomes" id="UP000671873">
    <property type="component" value="Segment"/>
</dbReference>
<protein>
    <submittedName>
        <fullName evidence="1">Uncharacterized protein</fullName>
    </submittedName>
</protein>
<dbReference type="EMBL" id="MT234342">
    <property type="protein sequence ID" value="QIW87905.1"/>
    <property type="molecule type" value="Genomic_DNA"/>
</dbReference>
<keyword evidence="2" id="KW-1185">Reference proteome</keyword>
<accession>A0A858MZC6</accession>
<evidence type="ECO:0000313" key="1">
    <source>
        <dbReference type="EMBL" id="QIW87905.1"/>
    </source>
</evidence>
<name>A0A858MZC6_9CAUD</name>
<gene>
    <name evidence="1" type="ORF">Ab1vBOLIVR5_gp257</name>
</gene>
<organism evidence="1 2">
    <name type="scientific">Agrobacterium phage OLIVR5</name>
    <dbReference type="NCBI Taxonomy" id="2723773"/>
    <lineage>
        <taxon>Viruses</taxon>
        <taxon>Duplodnaviria</taxon>
        <taxon>Heunggongvirae</taxon>
        <taxon>Uroviricota</taxon>
        <taxon>Caudoviricetes</taxon>
        <taxon>Pootjesviridae</taxon>
        <taxon>Heverleevirus</taxon>
        <taxon>Heverleevirus OLIVR5</taxon>
    </lineage>
</organism>
<evidence type="ECO:0000313" key="2">
    <source>
        <dbReference type="Proteomes" id="UP000671873"/>
    </source>
</evidence>
<proteinExistence type="predicted"/>
<reference evidence="1 2" key="1">
    <citation type="submission" date="2020-03" db="EMBL/GenBank/DDBJ databases">
        <authorList>
            <person name="Holtappels D."/>
            <person name="Bomans J.P.J."/>
            <person name="Lavigne R."/>
            <person name="Wagemans J."/>
        </authorList>
    </citation>
    <scope>NUCLEOTIDE SEQUENCE [LARGE SCALE GENOMIC DNA]</scope>
    <source>
        <strain evidence="1 2">OLIVR5</strain>
    </source>
</reference>